<dbReference type="InterPro" id="IPR036884">
    <property type="entry name" value="2Fe-2S-bd_dom_sf"/>
</dbReference>
<dbReference type="Gene3D" id="3.10.20.30">
    <property type="match status" value="1"/>
</dbReference>
<name>A0A1F7RYA5_9BACT</name>
<protein>
    <submittedName>
        <fullName evidence="7">(2Fe-2S)-binding protein</fullName>
    </submittedName>
</protein>
<keyword evidence="4" id="KW-0408">Iron</keyword>
<sequence length="150" mass="16417">MKKLIKLKINGDIYELAIEPHRTLLEVLRDNLQLTGTKKSCEIGTCGACTVLINGNPELSCLVLAFEAEGMDIITIEGISEKGTLHPIQESFIKHGAIQCGHCTPGMVMSTKGLLDKNPSPKRDEIKKALAGNFCRCTGYKKIFEAVEEV</sequence>
<dbReference type="AlphaFoldDB" id="A0A1F7RYA5"/>
<keyword evidence="5" id="KW-0411">Iron-sulfur</keyword>
<dbReference type="InterPro" id="IPR002888">
    <property type="entry name" value="2Fe-2S-bd"/>
</dbReference>
<reference evidence="7 8" key="1">
    <citation type="journal article" date="2016" name="Nat. Commun.">
        <title>Thousands of microbial genomes shed light on interconnected biogeochemical processes in an aquifer system.</title>
        <authorList>
            <person name="Anantharaman K."/>
            <person name="Brown C.T."/>
            <person name="Hug L.A."/>
            <person name="Sharon I."/>
            <person name="Castelle C.J."/>
            <person name="Probst A.J."/>
            <person name="Thomas B.C."/>
            <person name="Singh A."/>
            <person name="Wilkins M.J."/>
            <person name="Karaoz U."/>
            <person name="Brodie E.L."/>
            <person name="Williams K.H."/>
            <person name="Hubbard S.S."/>
            <person name="Banfield J.F."/>
        </authorList>
    </citation>
    <scope>NUCLEOTIDE SEQUENCE [LARGE SCALE GENOMIC DNA]</scope>
</reference>
<dbReference type="PROSITE" id="PS51085">
    <property type="entry name" value="2FE2S_FER_2"/>
    <property type="match status" value="1"/>
</dbReference>
<dbReference type="PANTHER" id="PTHR44379">
    <property type="entry name" value="OXIDOREDUCTASE WITH IRON-SULFUR SUBUNIT"/>
    <property type="match status" value="1"/>
</dbReference>
<comment type="caution">
    <text evidence="7">The sequence shown here is derived from an EMBL/GenBank/DDBJ whole genome shotgun (WGS) entry which is preliminary data.</text>
</comment>
<dbReference type="SUPFAM" id="SSF47741">
    <property type="entry name" value="CO dehydrogenase ISP C-domain like"/>
    <property type="match status" value="1"/>
</dbReference>
<dbReference type="PROSITE" id="PS00197">
    <property type="entry name" value="2FE2S_FER_1"/>
    <property type="match status" value="1"/>
</dbReference>
<dbReference type="SUPFAM" id="SSF54292">
    <property type="entry name" value="2Fe-2S ferredoxin-like"/>
    <property type="match status" value="1"/>
</dbReference>
<evidence type="ECO:0000313" key="8">
    <source>
        <dbReference type="Proteomes" id="UP000178797"/>
    </source>
</evidence>
<keyword evidence="1" id="KW-0001">2Fe-2S</keyword>
<dbReference type="Proteomes" id="UP000178797">
    <property type="component" value="Unassembled WGS sequence"/>
</dbReference>
<dbReference type="EMBL" id="MGDE01000084">
    <property type="protein sequence ID" value="OGL46522.1"/>
    <property type="molecule type" value="Genomic_DNA"/>
</dbReference>
<dbReference type="FunFam" id="1.10.150.120:FF:000003">
    <property type="entry name" value="Carbon monoxide dehydrogenase, small subunit"/>
    <property type="match status" value="1"/>
</dbReference>
<gene>
    <name evidence="7" type="ORF">A2W05_05480</name>
</gene>
<dbReference type="InterPro" id="IPR012675">
    <property type="entry name" value="Beta-grasp_dom_sf"/>
</dbReference>
<dbReference type="InterPro" id="IPR036010">
    <property type="entry name" value="2Fe-2S_ferredoxin-like_sf"/>
</dbReference>
<feature type="non-terminal residue" evidence="7">
    <location>
        <position position="150"/>
    </location>
</feature>
<evidence type="ECO:0000256" key="1">
    <source>
        <dbReference type="ARBA" id="ARBA00022714"/>
    </source>
</evidence>
<dbReference type="Pfam" id="PF01799">
    <property type="entry name" value="Fer2_2"/>
    <property type="match status" value="1"/>
</dbReference>
<feature type="domain" description="2Fe-2S ferredoxin-type" evidence="6">
    <location>
        <begin position="3"/>
        <end position="79"/>
    </location>
</feature>
<evidence type="ECO:0000313" key="7">
    <source>
        <dbReference type="EMBL" id="OGL46522.1"/>
    </source>
</evidence>
<dbReference type="InterPro" id="IPR051452">
    <property type="entry name" value="Diverse_Oxidoreductases"/>
</dbReference>
<keyword evidence="3" id="KW-0560">Oxidoreductase</keyword>
<proteinExistence type="predicted"/>
<dbReference type="Gene3D" id="1.10.150.120">
    <property type="entry name" value="[2Fe-2S]-binding domain"/>
    <property type="match status" value="1"/>
</dbReference>
<dbReference type="InterPro" id="IPR006058">
    <property type="entry name" value="2Fe2S_fd_BS"/>
</dbReference>
<accession>A0A1F7RYA5</accession>
<evidence type="ECO:0000256" key="3">
    <source>
        <dbReference type="ARBA" id="ARBA00023002"/>
    </source>
</evidence>
<dbReference type="InterPro" id="IPR001041">
    <property type="entry name" value="2Fe-2S_ferredoxin-type"/>
</dbReference>
<dbReference type="CDD" id="cd00207">
    <property type="entry name" value="fer2"/>
    <property type="match status" value="1"/>
</dbReference>
<dbReference type="FunFam" id="3.10.20.30:FF:000020">
    <property type="entry name" value="Xanthine dehydrogenase iron-sulfur subunit"/>
    <property type="match status" value="1"/>
</dbReference>
<dbReference type="PANTHER" id="PTHR44379:SF8">
    <property type="entry name" value="XANTHINE DEHYDROGENASE IRON-SULFUR-BINDING SUBUNIT XDHC-RELATED"/>
    <property type="match status" value="1"/>
</dbReference>
<dbReference type="GO" id="GO:0051537">
    <property type="term" value="F:2 iron, 2 sulfur cluster binding"/>
    <property type="evidence" value="ECO:0007669"/>
    <property type="project" value="UniProtKB-KW"/>
</dbReference>
<keyword evidence="2" id="KW-0479">Metal-binding</keyword>
<evidence type="ECO:0000259" key="6">
    <source>
        <dbReference type="PROSITE" id="PS51085"/>
    </source>
</evidence>
<evidence type="ECO:0000256" key="4">
    <source>
        <dbReference type="ARBA" id="ARBA00023004"/>
    </source>
</evidence>
<dbReference type="GO" id="GO:0016491">
    <property type="term" value="F:oxidoreductase activity"/>
    <property type="evidence" value="ECO:0007669"/>
    <property type="project" value="UniProtKB-KW"/>
</dbReference>
<dbReference type="Pfam" id="PF00111">
    <property type="entry name" value="Fer2"/>
    <property type="match status" value="1"/>
</dbReference>
<dbReference type="GO" id="GO:0046872">
    <property type="term" value="F:metal ion binding"/>
    <property type="evidence" value="ECO:0007669"/>
    <property type="project" value="UniProtKB-KW"/>
</dbReference>
<organism evidence="7 8">
    <name type="scientific">Candidatus Schekmanbacteria bacterium RBG_16_38_10</name>
    <dbReference type="NCBI Taxonomy" id="1817879"/>
    <lineage>
        <taxon>Bacteria</taxon>
        <taxon>Candidatus Schekmaniibacteriota</taxon>
    </lineage>
</organism>
<evidence type="ECO:0000256" key="5">
    <source>
        <dbReference type="ARBA" id="ARBA00023014"/>
    </source>
</evidence>
<evidence type="ECO:0000256" key="2">
    <source>
        <dbReference type="ARBA" id="ARBA00022723"/>
    </source>
</evidence>